<protein>
    <submittedName>
        <fullName evidence="1">Uncharacterized protein</fullName>
    </submittedName>
</protein>
<accession>A0A381PTK3</accession>
<sequence>VARHDIEILHVDDDHGSLVDAVAVLASEGGGWMNVEPGVDDEHRVEPPGMFTWFTARGPKVPVGTFVPGSEREPASVGLSHGAGRDAGERLADAGVVAPADWAARQDHPKRGMVWEVHPQRVDAEAVVRLLLEGTIVLATVPTTGGWVATVHRPRR</sequence>
<feature type="non-terminal residue" evidence="1">
    <location>
        <position position="1"/>
    </location>
</feature>
<dbReference type="EMBL" id="UINC01001078">
    <property type="protein sequence ID" value="SUZ69994.1"/>
    <property type="molecule type" value="Genomic_DNA"/>
</dbReference>
<name>A0A381PTK3_9ZZZZ</name>
<dbReference type="AlphaFoldDB" id="A0A381PTK3"/>
<organism evidence="1">
    <name type="scientific">marine metagenome</name>
    <dbReference type="NCBI Taxonomy" id="408172"/>
    <lineage>
        <taxon>unclassified sequences</taxon>
        <taxon>metagenomes</taxon>
        <taxon>ecological metagenomes</taxon>
    </lineage>
</organism>
<reference evidence="1" key="1">
    <citation type="submission" date="2018-05" db="EMBL/GenBank/DDBJ databases">
        <authorList>
            <person name="Lanie J.A."/>
            <person name="Ng W.-L."/>
            <person name="Kazmierczak K.M."/>
            <person name="Andrzejewski T.M."/>
            <person name="Davidsen T.M."/>
            <person name="Wayne K.J."/>
            <person name="Tettelin H."/>
            <person name="Glass J.I."/>
            <person name="Rusch D."/>
            <person name="Podicherti R."/>
            <person name="Tsui H.-C.T."/>
            <person name="Winkler M.E."/>
        </authorList>
    </citation>
    <scope>NUCLEOTIDE SEQUENCE</scope>
</reference>
<proteinExistence type="predicted"/>
<evidence type="ECO:0000313" key="1">
    <source>
        <dbReference type="EMBL" id="SUZ69994.1"/>
    </source>
</evidence>
<gene>
    <name evidence="1" type="ORF">METZ01_LOCUS22848</name>
</gene>